<sequence length="446" mass="48323">MSNPPSAPPSAPPRTPPSTPPSIAPSIAIVDANNFYVSCERIFNPRLEGKPVVVLSNNDGCVVARSQEAKALNIDMAVPWHSIAAEATQQGVIARSSNYELYGDLSARTVELLGRYTSSQEVYSIDESFIRLTGTAREVTATAREIRTAVKKLIGLPVSVGIATSKTLAKLANRGSKTAAALNGVCNLAAYSPEQLTAIFRSIEVGEVWGIGARTAQKLIALGIYTAADLRDADAVRVRRRFGVVQERVVQELRGFDCLPLEELRADKEQIQFSRSFSIPISTVPELREVLSVYTQRAAARLREQGSLARLMRAYASTSPFKEDHVTHAVSLAFPDPTDDPVEMYRAAIAALGPQLQSDRQYVRVGVSLHEFSARESHATLDIFGTDPAPFAAGAVLDAVTAKYGAETLGLGLGGLRSNRGWTMRRDLVSPRATTHWNELATVHAR</sequence>
<keyword evidence="3" id="KW-0741">SOS mutagenesis</keyword>
<dbReference type="InterPro" id="IPR043502">
    <property type="entry name" value="DNA/RNA_pol_sf"/>
</dbReference>
<dbReference type="GO" id="GO:0005829">
    <property type="term" value="C:cytosol"/>
    <property type="evidence" value="ECO:0007669"/>
    <property type="project" value="TreeGrafter"/>
</dbReference>
<reference evidence="9 10" key="1">
    <citation type="submission" date="2019-03" db="EMBL/GenBank/DDBJ databases">
        <title>Genomics of glacier-inhabiting Cryobacterium strains.</title>
        <authorList>
            <person name="Liu Q."/>
            <person name="Xin Y.-H."/>
        </authorList>
    </citation>
    <scope>NUCLEOTIDE SEQUENCE [LARGE SCALE GENOMIC DNA]</scope>
    <source>
        <strain evidence="9 10">Hh14</strain>
    </source>
</reference>
<evidence type="ECO:0000256" key="5">
    <source>
        <dbReference type="ARBA" id="ARBA00023236"/>
    </source>
</evidence>
<dbReference type="GO" id="GO:0006281">
    <property type="term" value="P:DNA repair"/>
    <property type="evidence" value="ECO:0007669"/>
    <property type="project" value="UniProtKB-KW"/>
</dbReference>
<dbReference type="InterPro" id="IPR017961">
    <property type="entry name" value="DNA_pol_Y-fam_little_finger"/>
</dbReference>
<comment type="function">
    <text evidence="6">Poorly processive, error-prone DNA polymerase involved in untargeted mutagenesis. Copies undamaged DNA at stalled replication forks, which arise in vivo from mismatched or misaligned primer ends. These misaligned primers can be extended by PolIV. Exhibits no 3'-5' exonuclease (proofreading) activity. May be involved in translesional synthesis, in conjunction with the beta clamp from PolIII.</text>
</comment>
<keyword evidence="4" id="KW-0234">DNA repair</keyword>
<dbReference type="GO" id="GO:0003684">
    <property type="term" value="F:damaged DNA binding"/>
    <property type="evidence" value="ECO:0007669"/>
    <property type="project" value="InterPro"/>
</dbReference>
<dbReference type="GO" id="GO:0003887">
    <property type="term" value="F:DNA-directed DNA polymerase activity"/>
    <property type="evidence" value="ECO:0007669"/>
    <property type="project" value="TreeGrafter"/>
</dbReference>
<dbReference type="InterPro" id="IPR025188">
    <property type="entry name" value="DUF4113"/>
</dbReference>
<dbReference type="InterPro" id="IPR036775">
    <property type="entry name" value="DNA_pol_Y-fam_lit_finger_sf"/>
</dbReference>
<proteinExistence type="inferred from homology"/>
<evidence type="ECO:0000313" key="10">
    <source>
        <dbReference type="Proteomes" id="UP000297447"/>
    </source>
</evidence>
<feature type="domain" description="UmuC" evidence="8">
    <location>
        <begin position="27"/>
        <end position="212"/>
    </location>
</feature>
<keyword evidence="5" id="KW-0742">SOS response</keyword>
<dbReference type="SUPFAM" id="SSF56672">
    <property type="entry name" value="DNA/RNA polymerases"/>
    <property type="match status" value="1"/>
</dbReference>
<dbReference type="Pfam" id="PF11799">
    <property type="entry name" value="IMS_C"/>
    <property type="match status" value="1"/>
</dbReference>
<accession>A0A4R9A8R1</accession>
<feature type="region of interest" description="Disordered" evidence="7">
    <location>
        <begin position="1"/>
        <end position="24"/>
    </location>
</feature>
<dbReference type="PROSITE" id="PS50173">
    <property type="entry name" value="UMUC"/>
    <property type="match status" value="1"/>
</dbReference>
<evidence type="ECO:0000313" key="9">
    <source>
        <dbReference type="EMBL" id="TFD53984.1"/>
    </source>
</evidence>
<evidence type="ECO:0000256" key="4">
    <source>
        <dbReference type="ARBA" id="ARBA00023204"/>
    </source>
</evidence>
<dbReference type="Gene3D" id="3.30.70.270">
    <property type="match status" value="1"/>
</dbReference>
<evidence type="ECO:0000256" key="2">
    <source>
        <dbReference type="ARBA" id="ARBA00022763"/>
    </source>
</evidence>
<dbReference type="InterPro" id="IPR050116">
    <property type="entry name" value="DNA_polymerase-Y"/>
</dbReference>
<dbReference type="Gene3D" id="3.30.1490.100">
    <property type="entry name" value="DNA polymerase, Y-family, little finger domain"/>
    <property type="match status" value="1"/>
</dbReference>
<dbReference type="PANTHER" id="PTHR11076">
    <property type="entry name" value="DNA REPAIR POLYMERASE UMUC / TRANSFERASE FAMILY MEMBER"/>
    <property type="match status" value="1"/>
</dbReference>
<evidence type="ECO:0000256" key="1">
    <source>
        <dbReference type="ARBA" id="ARBA00010945"/>
    </source>
</evidence>
<dbReference type="PANTHER" id="PTHR11076:SF34">
    <property type="entry name" value="PROTEIN UMUC"/>
    <property type="match status" value="1"/>
</dbReference>
<evidence type="ECO:0000256" key="3">
    <source>
        <dbReference type="ARBA" id="ARBA00023199"/>
    </source>
</evidence>
<organism evidence="9 10">
    <name type="scientific">Cryobacterium frigoriphilum</name>
    <dbReference type="NCBI Taxonomy" id="1259150"/>
    <lineage>
        <taxon>Bacteria</taxon>
        <taxon>Bacillati</taxon>
        <taxon>Actinomycetota</taxon>
        <taxon>Actinomycetes</taxon>
        <taxon>Micrococcales</taxon>
        <taxon>Microbacteriaceae</taxon>
        <taxon>Cryobacterium</taxon>
    </lineage>
</organism>
<evidence type="ECO:0000256" key="6">
    <source>
        <dbReference type="ARBA" id="ARBA00025589"/>
    </source>
</evidence>
<dbReference type="Proteomes" id="UP000297447">
    <property type="component" value="Unassembled WGS sequence"/>
</dbReference>
<dbReference type="AlphaFoldDB" id="A0A4R9A8R1"/>
<evidence type="ECO:0000259" key="8">
    <source>
        <dbReference type="PROSITE" id="PS50173"/>
    </source>
</evidence>
<dbReference type="Gene3D" id="1.10.150.20">
    <property type="entry name" value="5' to 3' exonuclease, C-terminal subdomain"/>
    <property type="match status" value="1"/>
</dbReference>
<dbReference type="Pfam" id="PF00817">
    <property type="entry name" value="IMS"/>
    <property type="match status" value="1"/>
</dbReference>
<keyword evidence="2" id="KW-0227">DNA damage</keyword>
<protein>
    <submittedName>
        <fullName evidence="9">Y-family DNA polymerase</fullName>
    </submittedName>
</protein>
<dbReference type="CDD" id="cd01700">
    <property type="entry name" value="PolY_Pol_V_umuC"/>
    <property type="match status" value="1"/>
</dbReference>
<dbReference type="Pfam" id="PF13438">
    <property type="entry name" value="DUF4113"/>
    <property type="match status" value="1"/>
</dbReference>
<dbReference type="Gene3D" id="3.40.1170.60">
    <property type="match status" value="1"/>
</dbReference>
<dbReference type="OrthoDB" id="9808813at2"/>
<feature type="compositionally biased region" description="Pro residues" evidence="7">
    <location>
        <begin position="1"/>
        <end position="23"/>
    </location>
</feature>
<dbReference type="GO" id="GO:0009432">
    <property type="term" value="P:SOS response"/>
    <property type="evidence" value="ECO:0007669"/>
    <property type="project" value="UniProtKB-KW"/>
</dbReference>
<evidence type="ECO:0000256" key="7">
    <source>
        <dbReference type="SAM" id="MobiDB-lite"/>
    </source>
</evidence>
<dbReference type="RefSeq" id="WP_134518408.1">
    <property type="nucleotide sequence ID" value="NZ_SOHE01000018.1"/>
</dbReference>
<dbReference type="InterPro" id="IPR001126">
    <property type="entry name" value="UmuC"/>
</dbReference>
<dbReference type="InterPro" id="IPR043128">
    <property type="entry name" value="Rev_trsase/Diguanyl_cyclase"/>
</dbReference>
<comment type="similarity">
    <text evidence="1">Belongs to the DNA polymerase type-Y family.</text>
</comment>
<dbReference type="EMBL" id="SOHE01000018">
    <property type="protein sequence ID" value="TFD53984.1"/>
    <property type="molecule type" value="Genomic_DNA"/>
</dbReference>
<name>A0A4R9A8R1_9MICO</name>
<comment type="caution">
    <text evidence="9">The sequence shown here is derived from an EMBL/GenBank/DDBJ whole genome shotgun (WGS) entry which is preliminary data.</text>
</comment>
<gene>
    <name evidence="9" type="ORF">E3T55_04660</name>
</gene>
<dbReference type="GO" id="GO:0042276">
    <property type="term" value="P:error-prone translesion synthesis"/>
    <property type="evidence" value="ECO:0007669"/>
    <property type="project" value="TreeGrafter"/>
</dbReference>
<keyword evidence="10" id="KW-1185">Reference proteome</keyword>